<dbReference type="SUPFAM" id="SSF51735">
    <property type="entry name" value="NAD(P)-binding Rossmann-fold domains"/>
    <property type="match status" value="1"/>
</dbReference>
<dbReference type="GO" id="GO:0016491">
    <property type="term" value="F:oxidoreductase activity"/>
    <property type="evidence" value="ECO:0007669"/>
    <property type="project" value="InterPro"/>
</dbReference>
<dbReference type="InterPro" id="IPR020843">
    <property type="entry name" value="ER"/>
</dbReference>
<dbReference type="PANTHER" id="PTHR44154">
    <property type="entry name" value="QUINONE OXIDOREDUCTASE"/>
    <property type="match status" value="1"/>
</dbReference>
<evidence type="ECO:0000256" key="1">
    <source>
        <dbReference type="ARBA" id="ARBA00022857"/>
    </source>
</evidence>
<dbReference type="CDD" id="cd05289">
    <property type="entry name" value="MDR_like_2"/>
    <property type="match status" value="1"/>
</dbReference>
<dbReference type="InterPro" id="IPR051603">
    <property type="entry name" value="Zinc-ADH_QOR/CCCR"/>
</dbReference>
<name>A0A6C2C760_9LACO</name>
<evidence type="ECO:0000313" key="3">
    <source>
        <dbReference type="EMBL" id="TYC49724.1"/>
    </source>
</evidence>
<dbReference type="AlphaFoldDB" id="A0A6C2C760"/>
<dbReference type="InterPro" id="IPR011032">
    <property type="entry name" value="GroES-like_sf"/>
</dbReference>
<dbReference type="OrthoDB" id="9792162at2"/>
<dbReference type="Proteomes" id="UP000371977">
    <property type="component" value="Unassembled WGS sequence"/>
</dbReference>
<dbReference type="SUPFAM" id="SSF50129">
    <property type="entry name" value="GroES-like"/>
    <property type="match status" value="1"/>
</dbReference>
<evidence type="ECO:0000259" key="2">
    <source>
        <dbReference type="SMART" id="SM00829"/>
    </source>
</evidence>
<dbReference type="Gene3D" id="3.40.50.720">
    <property type="entry name" value="NAD(P)-binding Rossmann-like Domain"/>
    <property type="match status" value="1"/>
</dbReference>
<dbReference type="Gene3D" id="3.90.180.10">
    <property type="entry name" value="Medium-chain alcohol dehydrogenases, catalytic domain"/>
    <property type="match status" value="1"/>
</dbReference>
<dbReference type="Pfam" id="PF08240">
    <property type="entry name" value="ADH_N"/>
    <property type="match status" value="1"/>
</dbReference>
<feature type="domain" description="Enoyl reductase (ER)" evidence="2">
    <location>
        <begin position="13"/>
        <end position="312"/>
    </location>
</feature>
<dbReference type="InterPro" id="IPR036291">
    <property type="entry name" value="NAD(P)-bd_dom_sf"/>
</dbReference>
<evidence type="ECO:0000313" key="4">
    <source>
        <dbReference type="Proteomes" id="UP000371977"/>
    </source>
</evidence>
<gene>
    <name evidence="3" type="ORF">ESZ50_06055</name>
</gene>
<dbReference type="SMART" id="SM00829">
    <property type="entry name" value="PKS_ER"/>
    <property type="match status" value="1"/>
</dbReference>
<sequence length="314" mass="33200">MVMMKAIAQDSFGDVDVYYETEVTKPVPAADEVLIKQAAVAMDPYDTKFRAGAFGVPAKKAMIGGSTVTGVVEALGEQVTDFEIGERVVAVPHAGAYAEYAVVPAKMVGHLPAKVTFEAAAALALGGQTGYQAVVDALNLQAGESILIHGGAGAVGYAALQTALYRGASKIYTTALPTDIDYIHELNADIVAIDFTKSNFADVIEESSVDTVVEIIGGKNALGSIKVLKDGGRIVSTVPLSDEVKAARDAKHISGDYYVMQSTTTVLTQLMERLASDDYKVAIAEVLPFNLTNLQKGHTIVEQQSVRGKVVLKF</sequence>
<dbReference type="EMBL" id="SDGZ01000014">
    <property type="protein sequence ID" value="TYC49724.1"/>
    <property type="molecule type" value="Genomic_DNA"/>
</dbReference>
<organism evidence="3 4">
    <name type="scientific">Weissella muntiaci</name>
    <dbReference type="NCBI Taxonomy" id="2508881"/>
    <lineage>
        <taxon>Bacteria</taxon>
        <taxon>Bacillati</taxon>
        <taxon>Bacillota</taxon>
        <taxon>Bacilli</taxon>
        <taxon>Lactobacillales</taxon>
        <taxon>Lactobacillaceae</taxon>
        <taxon>Weissella</taxon>
    </lineage>
</organism>
<dbReference type="Pfam" id="PF13602">
    <property type="entry name" value="ADH_zinc_N_2"/>
    <property type="match status" value="1"/>
</dbReference>
<dbReference type="PANTHER" id="PTHR44154:SF1">
    <property type="entry name" value="QUINONE OXIDOREDUCTASE"/>
    <property type="match status" value="1"/>
</dbReference>
<accession>A0A6C2C760</accession>
<protein>
    <submittedName>
        <fullName evidence="3">NADP-dependent oxidoreductase</fullName>
    </submittedName>
</protein>
<reference evidence="3 4" key="1">
    <citation type="submission" date="2019-01" db="EMBL/GenBank/DDBJ databases">
        <title>Weissella sp. nov., a novel lactic acid bacterium isolated from animal feces.</title>
        <authorList>
            <person name="Wang L.-T."/>
        </authorList>
    </citation>
    <scope>NUCLEOTIDE SEQUENCE [LARGE SCALE GENOMIC DNA]</scope>
    <source>
        <strain evidence="3 4">8H-2</strain>
    </source>
</reference>
<dbReference type="InterPro" id="IPR013154">
    <property type="entry name" value="ADH-like_N"/>
</dbReference>
<keyword evidence="1" id="KW-0521">NADP</keyword>
<proteinExistence type="predicted"/>
<comment type="caution">
    <text evidence="3">The sequence shown here is derived from an EMBL/GenBank/DDBJ whole genome shotgun (WGS) entry which is preliminary data.</text>
</comment>
<keyword evidence="4" id="KW-1185">Reference proteome</keyword>